<evidence type="ECO:0000256" key="1">
    <source>
        <dbReference type="SAM" id="SignalP"/>
    </source>
</evidence>
<dbReference type="Proteomes" id="UP000683246">
    <property type="component" value="Chromosome"/>
</dbReference>
<feature type="domain" description="CBM21" evidence="2">
    <location>
        <begin position="26"/>
        <end position="144"/>
    </location>
</feature>
<gene>
    <name evidence="3" type="ORF">HZI73_17340</name>
</gene>
<keyword evidence="1" id="KW-0732">Signal</keyword>
<feature type="chain" id="PRO_5035173189" description="CBM21 domain-containing protein" evidence="1">
    <location>
        <begin position="30"/>
        <end position="267"/>
    </location>
</feature>
<keyword evidence="4" id="KW-1185">Reference proteome</keyword>
<dbReference type="EMBL" id="CP058649">
    <property type="protein sequence ID" value="QUI23948.1"/>
    <property type="molecule type" value="Genomic_DNA"/>
</dbReference>
<evidence type="ECO:0000313" key="4">
    <source>
        <dbReference type="Proteomes" id="UP000683246"/>
    </source>
</evidence>
<proteinExistence type="predicted"/>
<dbReference type="InterPro" id="IPR050782">
    <property type="entry name" value="PP1_regulatory_subunit_3"/>
</dbReference>
<evidence type="ECO:0000313" key="3">
    <source>
        <dbReference type="EMBL" id="QUI23948.1"/>
    </source>
</evidence>
<evidence type="ECO:0000259" key="2">
    <source>
        <dbReference type="PROSITE" id="PS51159"/>
    </source>
</evidence>
<feature type="signal peptide" evidence="1">
    <location>
        <begin position="1"/>
        <end position="29"/>
    </location>
</feature>
<dbReference type="KEGG" id="vpy:HZI73_17340"/>
<sequence>MKKKLKRNAIAVIMCLTFMLTFNGLHIQADTTHVQLFSSKLMTTYTNQGQITGYYTTGYIYINNLDYNKNVIVHYTYDGMNWMDQTATYMKTLADGSEVWSYSTPHQAYSPAHQYTYNCQFAIKYEVNGHTYWDNNGGNDYFLQNSSTSSNATNILSKSVVKLNRAGRSSNSIYGSIILKDLGYDKVVKVRYTTDGWQTFHETDAYYQPSSETGVEVWEFNTIKNSYIPWSSGGQYVIRYIVNGVTYWDNNFGDNYSFSPTQDPNIP</sequence>
<reference evidence="3" key="1">
    <citation type="submission" date="2020-07" db="EMBL/GenBank/DDBJ databases">
        <title>Vallitalea pronyensis genome.</title>
        <authorList>
            <person name="Postec A."/>
        </authorList>
    </citation>
    <scope>NUCLEOTIDE SEQUENCE</scope>
    <source>
        <strain evidence="3">FatNI3</strain>
    </source>
</reference>
<dbReference type="InterPro" id="IPR038175">
    <property type="entry name" value="CBM21_dom_sf"/>
</dbReference>
<dbReference type="RefSeq" id="WP_212694638.1">
    <property type="nucleotide sequence ID" value="NZ_CP058649.1"/>
</dbReference>
<organism evidence="3 4">
    <name type="scientific">Vallitalea pronyensis</name>
    <dbReference type="NCBI Taxonomy" id="1348613"/>
    <lineage>
        <taxon>Bacteria</taxon>
        <taxon>Bacillati</taxon>
        <taxon>Bacillota</taxon>
        <taxon>Clostridia</taxon>
        <taxon>Lachnospirales</taxon>
        <taxon>Vallitaleaceae</taxon>
        <taxon>Vallitalea</taxon>
    </lineage>
</organism>
<dbReference type="GO" id="GO:0008157">
    <property type="term" value="F:protein phosphatase 1 binding"/>
    <property type="evidence" value="ECO:0007669"/>
    <property type="project" value="TreeGrafter"/>
</dbReference>
<dbReference type="PANTHER" id="PTHR12307">
    <property type="entry name" value="PROTEIN PHOSPHATASE 1 REGULATORY SUBUNIT"/>
    <property type="match status" value="1"/>
</dbReference>
<dbReference type="Pfam" id="PF03370">
    <property type="entry name" value="CBM_21"/>
    <property type="match status" value="2"/>
</dbReference>
<accession>A0A8J8MMG0</accession>
<feature type="domain" description="CBM21" evidence="2">
    <location>
        <begin position="153"/>
        <end position="259"/>
    </location>
</feature>
<dbReference type="Gene3D" id="2.60.40.2440">
    <property type="entry name" value="Carbohydrate binding type-21 domain"/>
    <property type="match status" value="2"/>
</dbReference>
<dbReference type="PANTHER" id="PTHR12307:SF36">
    <property type="entry name" value="GLYCOGEN-BINDING SUBUNIT 76A"/>
    <property type="match status" value="1"/>
</dbReference>
<name>A0A8J8MMG0_9FIRM</name>
<protein>
    <recommendedName>
        <fullName evidence="2">CBM21 domain-containing protein</fullName>
    </recommendedName>
</protein>
<dbReference type="AlphaFoldDB" id="A0A8J8MMG0"/>
<dbReference type="InterPro" id="IPR005036">
    <property type="entry name" value="CBM21_dom"/>
</dbReference>
<dbReference type="PROSITE" id="PS51159">
    <property type="entry name" value="CBM21"/>
    <property type="match status" value="2"/>
</dbReference>
<dbReference type="GO" id="GO:0000164">
    <property type="term" value="C:protein phosphatase type 1 complex"/>
    <property type="evidence" value="ECO:0007669"/>
    <property type="project" value="TreeGrafter"/>
</dbReference>